<name>A0ABD0JJ93_9CAEN</name>
<comment type="caution">
    <text evidence="1">The sequence shown here is derived from an EMBL/GenBank/DDBJ whole genome shotgun (WGS) entry which is preliminary data.</text>
</comment>
<sequence length="111" mass="12491">MGNMTHCRHSSYWEKQSSLTGHTIEIPAPQARLYTRPAPTSCIGGAELTPLRHRPPKFFFFGTGFQTFKTVISWKETKGSSRSDPWRQLRVKWQASNQPANSAAASGDRLI</sequence>
<dbReference type="Proteomes" id="UP001519460">
    <property type="component" value="Unassembled WGS sequence"/>
</dbReference>
<accession>A0ABD0JJ93</accession>
<dbReference type="AlphaFoldDB" id="A0ABD0JJ93"/>
<reference evidence="1 2" key="1">
    <citation type="journal article" date="2023" name="Sci. Data">
        <title>Genome assembly of the Korean intertidal mud-creeper Batillaria attramentaria.</title>
        <authorList>
            <person name="Patra A.K."/>
            <person name="Ho P.T."/>
            <person name="Jun S."/>
            <person name="Lee S.J."/>
            <person name="Kim Y."/>
            <person name="Won Y.J."/>
        </authorList>
    </citation>
    <scope>NUCLEOTIDE SEQUENCE [LARGE SCALE GENOMIC DNA]</scope>
    <source>
        <strain evidence="1">Wonlab-2016</strain>
    </source>
</reference>
<gene>
    <name evidence="1" type="ORF">BaRGS_00033900</name>
</gene>
<evidence type="ECO:0000313" key="2">
    <source>
        <dbReference type="Proteomes" id="UP001519460"/>
    </source>
</evidence>
<organism evidence="1 2">
    <name type="scientific">Batillaria attramentaria</name>
    <dbReference type="NCBI Taxonomy" id="370345"/>
    <lineage>
        <taxon>Eukaryota</taxon>
        <taxon>Metazoa</taxon>
        <taxon>Spiralia</taxon>
        <taxon>Lophotrochozoa</taxon>
        <taxon>Mollusca</taxon>
        <taxon>Gastropoda</taxon>
        <taxon>Caenogastropoda</taxon>
        <taxon>Sorbeoconcha</taxon>
        <taxon>Cerithioidea</taxon>
        <taxon>Batillariidae</taxon>
        <taxon>Batillaria</taxon>
    </lineage>
</organism>
<dbReference type="EMBL" id="JACVVK020000423">
    <property type="protein sequence ID" value="KAK7474828.1"/>
    <property type="molecule type" value="Genomic_DNA"/>
</dbReference>
<keyword evidence="2" id="KW-1185">Reference proteome</keyword>
<protein>
    <submittedName>
        <fullName evidence="1">Uncharacterized protein</fullName>
    </submittedName>
</protein>
<proteinExistence type="predicted"/>
<evidence type="ECO:0000313" key="1">
    <source>
        <dbReference type="EMBL" id="KAK7474828.1"/>
    </source>
</evidence>